<reference evidence="2" key="1">
    <citation type="submission" date="2020-03" db="EMBL/GenBank/DDBJ databases">
        <title>The deep terrestrial virosphere.</title>
        <authorList>
            <person name="Holmfeldt K."/>
            <person name="Nilsson E."/>
            <person name="Simone D."/>
            <person name="Lopez-Fernandez M."/>
            <person name="Wu X."/>
            <person name="de Brujin I."/>
            <person name="Lundin D."/>
            <person name="Andersson A."/>
            <person name="Bertilsson S."/>
            <person name="Dopson M."/>
        </authorList>
    </citation>
    <scope>NUCLEOTIDE SEQUENCE</scope>
    <source>
        <strain evidence="2">MM415B01067</strain>
    </source>
</reference>
<proteinExistence type="predicted"/>
<evidence type="ECO:0000259" key="1">
    <source>
        <dbReference type="Pfam" id="PF01370"/>
    </source>
</evidence>
<dbReference type="AlphaFoldDB" id="A0A6M3IUK6"/>
<sequence length="239" mass="27693">MKLLTGSNGMIGKNIKELLPSMLCPTHSELDLTDRGQVKEYLDYHKPEQIIHCASNDDEVCLYDNLRMFINLAESYIPMIIFATGRDIEDRPGKVGEYILSKYIAQELALSKYGHITVLKIWGCFGKYEKETRFFTDNMLRIKRGEPILVKENKLFSYVYVKDLARIINGLEIKNIIHNIVGYTQSLLYYAKILKRVTGLPYDIVVENKIGTNYSGENTFDFNYTPLSIALKEMWECYR</sequence>
<dbReference type="InterPro" id="IPR001509">
    <property type="entry name" value="Epimerase_deHydtase"/>
</dbReference>
<feature type="domain" description="NAD-dependent epimerase/dehydratase" evidence="1">
    <location>
        <begin position="3"/>
        <end position="73"/>
    </location>
</feature>
<dbReference type="Gene3D" id="3.40.50.720">
    <property type="entry name" value="NAD(P)-binding Rossmann-like Domain"/>
    <property type="match status" value="1"/>
</dbReference>
<protein>
    <submittedName>
        <fullName evidence="2">Putative NADH dehydrogenase</fullName>
    </submittedName>
</protein>
<dbReference type="SUPFAM" id="SSF51735">
    <property type="entry name" value="NAD(P)-binding Rossmann-fold domains"/>
    <property type="match status" value="1"/>
</dbReference>
<gene>
    <name evidence="2" type="ORF">MM415B01067_0016</name>
</gene>
<organism evidence="2">
    <name type="scientific">viral metagenome</name>
    <dbReference type="NCBI Taxonomy" id="1070528"/>
    <lineage>
        <taxon>unclassified sequences</taxon>
        <taxon>metagenomes</taxon>
        <taxon>organismal metagenomes</taxon>
    </lineage>
</organism>
<evidence type="ECO:0000313" key="2">
    <source>
        <dbReference type="EMBL" id="QJA60715.1"/>
    </source>
</evidence>
<dbReference type="Pfam" id="PF01370">
    <property type="entry name" value="Epimerase"/>
    <property type="match status" value="1"/>
</dbReference>
<dbReference type="EMBL" id="MT141418">
    <property type="protein sequence ID" value="QJA60715.1"/>
    <property type="molecule type" value="Genomic_DNA"/>
</dbReference>
<accession>A0A6M3IUK6</accession>
<dbReference type="InterPro" id="IPR036291">
    <property type="entry name" value="NAD(P)-bd_dom_sf"/>
</dbReference>
<name>A0A6M3IUK6_9ZZZZ</name>